<evidence type="ECO:0000313" key="1">
    <source>
        <dbReference type="EMBL" id="MFD2551993.1"/>
    </source>
</evidence>
<reference evidence="2" key="1">
    <citation type="journal article" date="2019" name="Int. J. Syst. Evol. Microbiol.">
        <title>The Global Catalogue of Microorganisms (GCM) 10K type strain sequencing project: providing services to taxonomists for standard genome sequencing and annotation.</title>
        <authorList>
            <consortium name="The Broad Institute Genomics Platform"/>
            <consortium name="The Broad Institute Genome Sequencing Center for Infectious Disease"/>
            <person name="Wu L."/>
            <person name="Ma J."/>
        </authorList>
    </citation>
    <scope>NUCLEOTIDE SEQUENCE [LARGE SCALE GENOMIC DNA]</scope>
    <source>
        <strain evidence="2">KCTC 42587</strain>
    </source>
</reference>
<dbReference type="Proteomes" id="UP001597472">
    <property type="component" value="Unassembled WGS sequence"/>
</dbReference>
<sequence length="50" mass="5576">MPAIVAEIKEAKVPPKRTFIPNSDSVLRCPGAKDLVPQFEYNRGGKCFKQ</sequence>
<dbReference type="RefSeq" id="WP_376893695.1">
    <property type="nucleotide sequence ID" value="NZ_JBHULS010000003.1"/>
</dbReference>
<accession>A0ABW5KU64</accession>
<keyword evidence="2" id="KW-1185">Reference proteome</keyword>
<name>A0ABW5KU64_9FLAO</name>
<proteinExistence type="predicted"/>
<protein>
    <submittedName>
        <fullName evidence="1">Uncharacterized protein</fullName>
    </submittedName>
</protein>
<organism evidence="1 2">
    <name type="scientific">Bizionia sediminis</name>
    <dbReference type="NCBI Taxonomy" id="1737064"/>
    <lineage>
        <taxon>Bacteria</taxon>
        <taxon>Pseudomonadati</taxon>
        <taxon>Bacteroidota</taxon>
        <taxon>Flavobacteriia</taxon>
        <taxon>Flavobacteriales</taxon>
        <taxon>Flavobacteriaceae</taxon>
        <taxon>Bizionia</taxon>
    </lineage>
</organism>
<evidence type="ECO:0000313" key="2">
    <source>
        <dbReference type="Proteomes" id="UP001597472"/>
    </source>
</evidence>
<gene>
    <name evidence="1" type="ORF">ACFSQP_09210</name>
</gene>
<comment type="caution">
    <text evidence="1">The sequence shown here is derived from an EMBL/GenBank/DDBJ whole genome shotgun (WGS) entry which is preliminary data.</text>
</comment>
<dbReference type="EMBL" id="JBHULS010000003">
    <property type="protein sequence ID" value="MFD2551993.1"/>
    <property type="molecule type" value="Genomic_DNA"/>
</dbReference>